<dbReference type="EMBL" id="WITJ01000032">
    <property type="protein sequence ID" value="MQW40736.1"/>
    <property type="molecule type" value="Genomic_DNA"/>
</dbReference>
<dbReference type="GO" id="GO:0005975">
    <property type="term" value="P:carbohydrate metabolic process"/>
    <property type="evidence" value="ECO:0007669"/>
    <property type="project" value="InterPro"/>
</dbReference>
<dbReference type="RefSeq" id="WP_153497341.1">
    <property type="nucleotide sequence ID" value="NZ_CAXYUY010000006.1"/>
</dbReference>
<evidence type="ECO:0000313" key="2">
    <source>
        <dbReference type="Proteomes" id="UP000439550"/>
    </source>
</evidence>
<dbReference type="Gene3D" id="2.70.98.10">
    <property type="match status" value="1"/>
</dbReference>
<sequence length="285" mass="32802">MLEIKNEFLSVEVDIKGAQLTHVINNSTGFDYIWNGDAWPKHAPILFPSIGRSTNDEYLVGDVKYPMPQHGFVSDYDFEIVKKQDDELTLSFSSNNETFQSYPFCFTLTVSYKLENNQLLVNFEVQNNSDCSLSYALGFHPAFKLKQDFESHALEVSPSYSQLEQYEIVKNPYPYRSGKIKNFKVEGSKFALKHALFEEGLVIITNKINEVSLQGLGYEVKMNLEDFSNLCLWTKEDKELSFLCMEPFVGLPDKINEVQEINKKEMNAHLNARDHAHYKVTLSFD</sequence>
<protein>
    <submittedName>
        <fullName evidence="1">Aldose 1-epimerase family protein</fullName>
    </submittedName>
</protein>
<comment type="caution">
    <text evidence="1">The sequence shown here is derived from an EMBL/GenBank/DDBJ whole genome shotgun (WGS) entry which is preliminary data.</text>
</comment>
<dbReference type="InterPro" id="IPR011013">
    <property type="entry name" value="Gal_mutarotase_sf_dom"/>
</dbReference>
<reference evidence="1 2" key="1">
    <citation type="submission" date="2019-10" db="EMBL/GenBank/DDBJ databases">
        <authorList>
            <person name="Dong K."/>
        </authorList>
    </citation>
    <scope>NUCLEOTIDE SEQUENCE [LARGE SCALE GENOMIC DNA]</scope>
    <source>
        <strain evidence="1 2">DSM 28960</strain>
    </source>
</reference>
<dbReference type="GO" id="GO:0030246">
    <property type="term" value="F:carbohydrate binding"/>
    <property type="evidence" value="ECO:0007669"/>
    <property type="project" value="InterPro"/>
</dbReference>
<keyword evidence="2" id="KW-1185">Reference proteome</keyword>
<dbReference type="InterPro" id="IPR008183">
    <property type="entry name" value="Aldose_1/G6P_1-epimerase"/>
</dbReference>
<name>A0A7X1ZA92_9LACT</name>
<dbReference type="InterPro" id="IPR014718">
    <property type="entry name" value="GH-type_carb-bd"/>
</dbReference>
<dbReference type="InterPro" id="IPR037481">
    <property type="entry name" value="LacX"/>
</dbReference>
<dbReference type="CDD" id="cd09024">
    <property type="entry name" value="Aldose_epim_lacX"/>
    <property type="match status" value="1"/>
</dbReference>
<dbReference type="GO" id="GO:0016853">
    <property type="term" value="F:isomerase activity"/>
    <property type="evidence" value="ECO:0007669"/>
    <property type="project" value="InterPro"/>
</dbReference>
<dbReference type="OrthoDB" id="9795355at2"/>
<dbReference type="Pfam" id="PF01263">
    <property type="entry name" value="Aldose_epim"/>
    <property type="match status" value="1"/>
</dbReference>
<dbReference type="Proteomes" id="UP000439550">
    <property type="component" value="Unassembled WGS sequence"/>
</dbReference>
<proteinExistence type="predicted"/>
<evidence type="ECO:0000313" key="1">
    <source>
        <dbReference type="EMBL" id="MQW40736.1"/>
    </source>
</evidence>
<gene>
    <name evidence="1" type="ORF">GHI93_12550</name>
</gene>
<dbReference type="AlphaFoldDB" id="A0A7X1ZA92"/>
<organism evidence="1 2">
    <name type="scientific">Lactococcus hircilactis</name>
    <dbReference type="NCBI Taxonomy" id="1494462"/>
    <lineage>
        <taxon>Bacteria</taxon>
        <taxon>Bacillati</taxon>
        <taxon>Bacillota</taxon>
        <taxon>Bacilli</taxon>
        <taxon>Lactobacillales</taxon>
        <taxon>Streptococcaceae</taxon>
        <taxon>Lactococcus</taxon>
    </lineage>
</organism>
<accession>A0A7X1ZA92</accession>
<dbReference type="SUPFAM" id="SSF74650">
    <property type="entry name" value="Galactose mutarotase-like"/>
    <property type="match status" value="1"/>
</dbReference>